<organism evidence="2">
    <name type="scientific">marine sediment metagenome</name>
    <dbReference type="NCBI Taxonomy" id="412755"/>
    <lineage>
        <taxon>unclassified sequences</taxon>
        <taxon>metagenomes</taxon>
        <taxon>ecological metagenomes</taxon>
    </lineage>
</organism>
<accession>X1LWS5</accession>
<feature type="domain" description="MobA/VirD2-like nuclease" evidence="1">
    <location>
        <begin position="19"/>
        <end position="145"/>
    </location>
</feature>
<proteinExistence type="predicted"/>
<dbReference type="InterPro" id="IPR005094">
    <property type="entry name" value="Endonuclease_MobA/VirD2"/>
</dbReference>
<dbReference type="EMBL" id="BARV01022742">
    <property type="protein sequence ID" value="GAI23488.1"/>
    <property type="molecule type" value="Genomic_DNA"/>
</dbReference>
<dbReference type="AlphaFoldDB" id="X1LWS5"/>
<evidence type="ECO:0000313" key="2">
    <source>
        <dbReference type="EMBL" id="GAI23488.1"/>
    </source>
</evidence>
<dbReference type="Pfam" id="PF03432">
    <property type="entry name" value="Relaxase"/>
    <property type="match status" value="1"/>
</dbReference>
<gene>
    <name evidence="2" type="ORF">S06H3_37428</name>
</gene>
<evidence type="ECO:0000259" key="1">
    <source>
        <dbReference type="Pfam" id="PF03432"/>
    </source>
</evidence>
<name>X1LWS5_9ZZZZ</name>
<sequence length="257" mass="29600">MAVIKSIPSKGRIKNIINYVLKKEKTNGRIISGKNCSPQNAIDEMNTTKELYSKTGGISYHHLIQSFKPGEVDPDLAHEIGIELAKKQFRRHEVLVATHIDKDHIHNHLVVNSVSFIDGSKLVSNKETLREIKRESNRLCKERGLSVIKEPYAHSRYAMAEYKLAEKGASIWKEQLRAAIDEAKEHSENIVEMGGYLEKEFDIKMKIQNKNLSFLHPEKQKYCRGKKLGLGYTKEEIFKYFERGPEHTKINKDKILK</sequence>
<protein>
    <recommendedName>
        <fullName evidence="1">MobA/VirD2-like nuclease domain-containing protein</fullName>
    </recommendedName>
</protein>
<reference evidence="2" key="1">
    <citation type="journal article" date="2014" name="Front. Microbiol.">
        <title>High frequency of phylogenetically diverse reductive dehalogenase-homologous genes in deep subseafloor sedimentary metagenomes.</title>
        <authorList>
            <person name="Kawai M."/>
            <person name="Futagami T."/>
            <person name="Toyoda A."/>
            <person name="Takaki Y."/>
            <person name="Nishi S."/>
            <person name="Hori S."/>
            <person name="Arai W."/>
            <person name="Tsubouchi T."/>
            <person name="Morono Y."/>
            <person name="Uchiyama I."/>
            <person name="Ito T."/>
            <person name="Fujiyama A."/>
            <person name="Inagaki F."/>
            <person name="Takami H."/>
        </authorList>
    </citation>
    <scope>NUCLEOTIDE SEQUENCE</scope>
    <source>
        <strain evidence="2">Expedition CK06-06</strain>
    </source>
</reference>
<feature type="non-terminal residue" evidence="2">
    <location>
        <position position="257"/>
    </location>
</feature>
<comment type="caution">
    <text evidence="2">The sequence shown here is derived from an EMBL/GenBank/DDBJ whole genome shotgun (WGS) entry which is preliminary data.</text>
</comment>